<accession>A0ABZ0GWM1</accession>
<proteinExistence type="predicted"/>
<dbReference type="InterPro" id="IPR013078">
    <property type="entry name" value="His_Pase_superF_clade-1"/>
</dbReference>
<keyword evidence="3" id="KW-1185">Reference proteome</keyword>
<organism evidence="2 3">
    <name type="scientific">Thalassotalea fonticola</name>
    <dbReference type="NCBI Taxonomy" id="3065649"/>
    <lineage>
        <taxon>Bacteria</taxon>
        <taxon>Pseudomonadati</taxon>
        <taxon>Pseudomonadota</taxon>
        <taxon>Gammaproteobacteria</taxon>
        <taxon>Alteromonadales</taxon>
        <taxon>Colwelliaceae</taxon>
        <taxon>Thalassotalea</taxon>
    </lineage>
</organism>
<evidence type="ECO:0000313" key="2">
    <source>
        <dbReference type="EMBL" id="WOH39613.1"/>
    </source>
</evidence>
<dbReference type="RefSeq" id="WP_348398372.1">
    <property type="nucleotide sequence ID" value="NZ_CP136600.1"/>
</dbReference>
<feature type="signal peptide" evidence="1">
    <location>
        <begin position="1"/>
        <end position="21"/>
    </location>
</feature>
<dbReference type="EMBL" id="CP136600">
    <property type="protein sequence ID" value="WOH39613.1"/>
    <property type="molecule type" value="Genomic_DNA"/>
</dbReference>
<evidence type="ECO:0000256" key="1">
    <source>
        <dbReference type="SAM" id="SignalP"/>
    </source>
</evidence>
<dbReference type="PANTHER" id="PTHR48100">
    <property type="entry name" value="BROAD-SPECIFICITY PHOSPHATASE YOR283W-RELATED"/>
    <property type="match status" value="1"/>
</dbReference>
<dbReference type="InterPro" id="IPR029033">
    <property type="entry name" value="His_PPase_superfam"/>
</dbReference>
<keyword evidence="2" id="KW-0413">Isomerase</keyword>
<sequence>MLRKISLGLICFYLGMSSVIAASTQTEDSDSSFTIYLVRHAEKQLNIKDPELTACGLKRAGGIAKQLELINIDKLYSTNFKRTMQTAKPIATMKNIEIEPYNPTELQQFATQLKHKQDNAVVVGHSNTTALLAGLLANQPLGSFEESIYDRIYQVVIFKSSVQLNILQQSFVCTE</sequence>
<name>A0ABZ0GWM1_9GAMM</name>
<gene>
    <name evidence="2" type="ORF">RI844_16445</name>
</gene>
<keyword evidence="1" id="KW-0732">Signal</keyword>
<reference evidence="2 3" key="1">
    <citation type="submission" date="2023-09" db="EMBL/GenBank/DDBJ databases">
        <authorList>
            <person name="Qi X."/>
        </authorList>
    </citation>
    <scope>NUCLEOTIDE SEQUENCE [LARGE SCALE GENOMIC DNA]</scope>
    <source>
        <strain evidence="2 3">S1-1</strain>
    </source>
</reference>
<evidence type="ECO:0000313" key="3">
    <source>
        <dbReference type="Proteomes" id="UP001301442"/>
    </source>
</evidence>
<dbReference type="Proteomes" id="UP001301442">
    <property type="component" value="Chromosome"/>
</dbReference>
<dbReference type="SUPFAM" id="SSF53254">
    <property type="entry name" value="Phosphoglycerate mutase-like"/>
    <property type="match status" value="1"/>
</dbReference>
<protein>
    <submittedName>
        <fullName evidence="2">Phosphoglycerate mutase family protein</fullName>
        <ecNumber evidence="2">5.4.-.-</ecNumber>
    </submittedName>
</protein>
<dbReference type="PANTHER" id="PTHR48100:SF1">
    <property type="entry name" value="HISTIDINE PHOSPHATASE FAMILY PROTEIN-RELATED"/>
    <property type="match status" value="1"/>
</dbReference>
<dbReference type="EC" id="5.4.-.-" evidence="2"/>
<dbReference type="Gene3D" id="3.40.50.1240">
    <property type="entry name" value="Phosphoglycerate mutase-like"/>
    <property type="match status" value="1"/>
</dbReference>
<dbReference type="GO" id="GO:0016853">
    <property type="term" value="F:isomerase activity"/>
    <property type="evidence" value="ECO:0007669"/>
    <property type="project" value="UniProtKB-KW"/>
</dbReference>
<dbReference type="Pfam" id="PF00300">
    <property type="entry name" value="His_Phos_1"/>
    <property type="match status" value="1"/>
</dbReference>
<dbReference type="InterPro" id="IPR050275">
    <property type="entry name" value="PGM_Phosphatase"/>
</dbReference>
<dbReference type="CDD" id="cd07067">
    <property type="entry name" value="HP_PGM_like"/>
    <property type="match status" value="1"/>
</dbReference>
<feature type="chain" id="PRO_5045151895" evidence="1">
    <location>
        <begin position="22"/>
        <end position="175"/>
    </location>
</feature>